<comment type="caution">
    <text evidence="1">The sequence shown here is derived from an EMBL/GenBank/DDBJ whole genome shotgun (WGS) entry which is preliminary data.</text>
</comment>
<dbReference type="AlphaFoldDB" id="A0A4Z2DYS7"/>
<gene>
    <name evidence="1" type="primary">Pogz_1</name>
    <name evidence="1" type="ORF">EYF80_068184</name>
</gene>
<dbReference type="Proteomes" id="UP000314294">
    <property type="component" value="Unassembled WGS sequence"/>
</dbReference>
<evidence type="ECO:0000313" key="2">
    <source>
        <dbReference type="Proteomes" id="UP000314294"/>
    </source>
</evidence>
<proteinExistence type="predicted"/>
<dbReference type="EMBL" id="SRLO01026364">
    <property type="protein sequence ID" value="TNN21704.1"/>
    <property type="molecule type" value="Genomic_DNA"/>
</dbReference>
<name>A0A4Z2DYS7_9TELE</name>
<evidence type="ECO:0000313" key="1">
    <source>
        <dbReference type="EMBL" id="TNN21704.1"/>
    </source>
</evidence>
<reference evidence="1 2" key="1">
    <citation type="submission" date="2019-03" db="EMBL/GenBank/DDBJ databases">
        <title>First draft genome of Liparis tanakae, snailfish: a comprehensive survey of snailfish specific genes.</title>
        <authorList>
            <person name="Kim W."/>
            <person name="Song I."/>
            <person name="Jeong J.-H."/>
            <person name="Kim D."/>
            <person name="Kim S."/>
            <person name="Ryu S."/>
            <person name="Song J.Y."/>
            <person name="Lee S.K."/>
        </authorList>
    </citation>
    <scope>NUCLEOTIDE SEQUENCE [LARGE SCALE GENOMIC DNA]</scope>
    <source>
        <tissue evidence="1">Muscle</tissue>
    </source>
</reference>
<dbReference type="OrthoDB" id="5876240at2759"/>
<organism evidence="1 2">
    <name type="scientific">Liparis tanakae</name>
    <name type="common">Tanaka's snailfish</name>
    <dbReference type="NCBI Taxonomy" id="230148"/>
    <lineage>
        <taxon>Eukaryota</taxon>
        <taxon>Metazoa</taxon>
        <taxon>Chordata</taxon>
        <taxon>Craniata</taxon>
        <taxon>Vertebrata</taxon>
        <taxon>Euteleostomi</taxon>
        <taxon>Actinopterygii</taxon>
        <taxon>Neopterygii</taxon>
        <taxon>Teleostei</taxon>
        <taxon>Neoteleostei</taxon>
        <taxon>Acanthomorphata</taxon>
        <taxon>Eupercaria</taxon>
        <taxon>Perciformes</taxon>
        <taxon>Cottioidei</taxon>
        <taxon>Cottales</taxon>
        <taxon>Liparidae</taxon>
        <taxon>Liparis</taxon>
    </lineage>
</organism>
<keyword evidence="2" id="KW-1185">Reference proteome</keyword>
<accession>A0A4Z2DYS7</accession>
<sequence>MRSNTCYQQHFTRHQKHMFGCDKCRLHFLCIKERIEHKVKHRTHVRPPQLIGLKPGTTVTVRTYSVDGARDGEDLKPLKVCSCYT</sequence>
<protein>
    <submittedName>
        <fullName evidence="1">Pogo transposable element with ZNF domain</fullName>
    </submittedName>
</protein>